<dbReference type="InterPro" id="IPR050799">
    <property type="entry name" value="ZIP_Transporter"/>
</dbReference>
<reference evidence="2" key="1">
    <citation type="submission" date="2018-11" db="EMBL/GenBank/DDBJ databases">
        <authorList>
            <consortium name="Pathogen Informatics"/>
        </authorList>
    </citation>
    <scope>NUCLEOTIDE SEQUENCE</scope>
</reference>
<comment type="caution">
    <text evidence="2">The sequence shown here is derived from an EMBL/GenBank/DDBJ whole genome shotgun (WGS) entry which is preliminary data.</text>
</comment>
<feature type="transmembrane region" description="Helical" evidence="1">
    <location>
        <begin position="65"/>
        <end position="86"/>
    </location>
</feature>
<evidence type="ECO:0000313" key="2">
    <source>
        <dbReference type="EMBL" id="VEL32811.1"/>
    </source>
</evidence>
<dbReference type="GO" id="GO:0005385">
    <property type="term" value="F:zinc ion transmembrane transporter activity"/>
    <property type="evidence" value="ECO:0007669"/>
    <property type="project" value="TreeGrafter"/>
</dbReference>
<organism evidence="2 3">
    <name type="scientific">Protopolystoma xenopodis</name>
    <dbReference type="NCBI Taxonomy" id="117903"/>
    <lineage>
        <taxon>Eukaryota</taxon>
        <taxon>Metazoa</taxon>
        <taxon>Spiralia</taxon>
        <taxon>Lophotrochozoa</taxon>
        <taxon>Platyhelminthes</taxon>
        <taxon>Monogenea</taxon>
        <taxon>Polyopisthocotylea</taxon>
        <taxon>Polystomatidea</taxon>
        <taxon>Polystomatidae</taxon>
        <taxon>Protopolystoma</taxon>
    </lineage>
</organism>
<keyword evidence="3" id="KW-1185">Reference proteome</keyword>
<dbReference type="AlphaFoldDB" id="A0A448XBC7"/>
<keyword evidence="1" id="KW-0472">Membrane</keyword>
<dbReference type="GO" id="GO:0030003">
    <property type="term" value="P:intracellular monoatomic cation homeostasis"/>
    <property type="evidence" value="ECO:0007669"/>
    <property type="project" value="TreeGrafter"/>
</dbReference>
<proteinExistence type="predicted"/>
<dbReference type="OrthoDB" id="200954at2759"/>
<dbReference type="EMBL" id="CAAALY010244704">
    <property type="protein sequence ID" value="VEL32811.1"/>
    <property type="molecule type" value="Genomic_DNA"/>
</dbReference>
<name>A0A448XBC7_9PLAT</name>
<dbReference type="PANTHER" id="PTHR12191:SF37">
    <property type="entry name" value="ZINC TRANSPORTER FOI"/>
    <property type="match status" value="1"/>
</dbReference>
<feature type="transmembrane region" description="Helical" evidence="1">
    <location>
        <begin position="93"/>
        <end position="118"/>
    </location>
</feature>
<sequence>MAILTDDAGETFGKVPCLRFNFGNDHADNGPRTRFYNTSQACRRYTRRLKNWIARESSLKCGNSIGYGFLTVTLINLCACFGLVFLSLQGLRYYDLFLSVMVAVAIGALVSSALIVLIPECLHFDLSHCSVRVEL</sequence>
<keyword evidence="1" id="KW-0812">Transmembrane</keyword>
<accession>A0A448XBC7</accession>
<dbReference type="GO" id="GO:0005886">
    <property type="term" value="C:plasma membrane"/>
    <property type="evidence" value="ECO:0007669"/>
    <property type="project" value="TreeGrafter"/>
</dbReference>
<protein>
    <submittedName>
        <fullName evidence="2">Uncharacterized protein</fullName>
    </submittedName>
</protein>
<evidence type="ECO:0000313" key="3">
    <source>
        <dbReference type="Proteomes" id="UP000784294"/>
    </source>
</evidence>
<dbReference type="PANTHER" id="PTHR12191">
    <property type="entry name" value="SOLUTE CARRIER FAMILY 39"/>
    <property type="match status" value="1"/>
</dbReference>
<dbReference type="Proteomes" id="UP000784294">
    <property type="component" value="Unassembled WGS sequence"/>
</dbReference>
<gene>
    <name evidence="2" type="ORF">PXEA_LOCUS26251</name>
</gene>
<keyword evidence="1" id="KW-1133">Transmembrane helix</keyword>
<evidence type="ECO:0000256" key="1">
    <source>
        <dbReference type="SAM" id="Phobius"/>
    </source>
</evidence>
<dbReference type="GO" id="GO:0140410">
    <property type="term" value="F:monoatomic cation:bicarbonate symporter activity"/>
    <property type="evidence" value="ECO:0007669"/>
    <property type="project" value="TreeGrafter"/>
</dbReference>
<dbReference type="GO" id="GO:0071578">
    <property type="term" value="P:zinc ion import across plasma membrane"/>
    <property type="evidence" value="ECO:0007669"/>
    <property type="project" value="TreeGrafter"/>
</dbReference>